<comment type="caution">
    <text evidence="2">The sequence shown here is derived from an EMBL/GenBank/DDBJ whole genome shotgun (WGS) entry which is preliminary data.</text>
</comment>
<feature type="region of interest" description="Disordered" evidence="1">
    <location>
        <begin position="100"/>
        <end position="124"/>
    </location>
</feature>
<keyword evidence="3" id="KW-1185">Reference proteome</keyword>
<organism evidence="2 3">
    <name type="scientific">Dendrobium nobile</name>
    <name type="common">Orchid</name>
    <dbReference type="NCBI Taxonomy" id="94219"/>
    <lineage>
        <taxon>Eukaryota</taxon>
        <taxon>Viridiplantae</taxon>
        <taxon>Streptophyta</taxon>
        <taxon>Embryophyta</taxon>
        <taxon>Tracheophyta</taxon>
        <taxon>Spermatophyta</taxon>
        <taxon>Magnoliopsida</taxon>
        <taxon>Liliopsida</taxon>
        <taxon>Asparagales</taxon>
        <taxon>Orchidaceae</taxon>
        <taxon>Epidendroideae</taxon>
        <taxon>Malaxideae</taxon>
        <taxon>Dendrobiinae</taxon>
        <taxon>Dendrobium</taxon>
    </lineage>
</organism>
<gene>
    <name evidence="2" type="ORF">KFK09_021023</name>
</gene>
<reference evidence="2" key="1">
    <citation type="journal article" date="2022" name="Front. Genet.">
        <title>Chromosome-Scale Assembly of the Dendrobium nobile Genome Provides Insights Into the Molecular Mechanism of the Biosynthesis of the Medicinal Active Ingredient of Dendrobium.</title>
        <authorList>
            <person name="Xu Q."/>
            <person name="Niu S.-C."/>
            <person name="Li K.-L."/>
            <person name="Zheng P.-J."/>
            <person name="Zhang X.-J."/>
            <person name="Jia Y."/>
            <person name="Liu Y."/>
            <person name="Niu Y.-X."/>
            <person name="Yu L.-H."/>
            <person name="Chen D.-F."/>
            <person name="Zhang G.-Q."/>
        </authorList>
    </citation>
    <scope>NUCLEOTIDE SEQUENCE</scope>
    <source>
        <tissue evidence="2">Leaf</tissue>
    </source>
</reference>
<feature type="compositionally biased region" description="Polar residues" evidence="1">
    <location>
        <begin position="113"/>
        <end position="124"/>
    </location>
</feature>
<evidence type="ECO:0000256" key="1">
    <source>
        <dbReference type="SAM" id="MobiDB-lite"/>
    </source>
</evidence>
<name>A0A8T3AP24_DENNO</name>
<sequence length="124" mass="13536">MSPQIRSGFERLSPRSRRSQRHFELSEQGRTSGDVRRLGGSLRLPHAHAQLSPSSSRFRTARSPSLSLAGSHSKEALDGRPSSLPRALSHWLSRSLNLPLPISSPLPPRLSSVRTKTGNPTPAS</sequence>
<dbReference type="Proteomes" id="UP000829196">
    <property type="component" value="Unassembled WGS sequence"/>
</dbReference>
<evidence type="ECO:0000313" key="2">
    <source>
        <dbReference type="EMBL" id="KAI0497788.1"/>
    </source>
</evidence>
<feature type="compositionally biased region" description="Basic and acidic residues" evidence="1">
    <location>
        <begin position="21"/>
        <end position="37"/>
    </location>
</feature>
<evidence type="ECO:0000313" key="3">
    <source>
        <dbReference type="Proteomes" id="UP000829196"/>
    </source>
</evidence>
<feature type="compositionally biased region" description="Polar residues" evidence="1">
    <location>
        <begin position="51"/>
        <end position="70"/>
    </location>
</feature>
<dbReference type="SMR" id="A0A8T3AP24"/>
<dbReference type="AlphaFoldDB" id="A0A8T3AP24"/>
<feature type="region of interest" description="Disordered" evidence="1">
    <location>
        <begin position="1"/>
        <end position="85"/>
    </location>
</feature>
<protein>
    <submittedName>
        <fullName evidence="2">Uncharacterized protein</fullName>
    </submittedName>
</protein>
<accession>A0A8T3AP24</accession>
<proteinExistence type="predicted"/>
<dbReference type="EMBL" id="JAGYWB010000015">
    <property type="protein sequence ID" value="KAI0497788.1"/>
    <property type="molecule type" value="Genomic_DNA"/>
</dbReference>